<sequence>MKPSLNKKHIKKLSSDNKDMLQAATPQVAGGIRSLPPTNPMQDCPMTKDKTRCVECLPTGPVTCPCPPVG</sequence>
<dbReference type="Proteomes" id="UP000310249">
    <property type="component" value="Unassembled WGS sequence"/>
</dbReference>
<gene>
    <name evidence="1" type="ORF">CWB99_23740</name>
</gene>
<evidence type="ECO:0000313" key="1">
    <source>
        <dbReference type="EMBL" id="TMP22873.1"/>
    </source>
</evidence>
<reference evidence="2" key="2">
    <citation type="submission" date="2019-06" db="EMBL/GenBank/DDBJ databases">
        <title>Co-occurence of chitin degradation, pigmentation and bioactivity in marine Pseudoalteromonas.</title>
        <authorList>
            <person name="Sonnenschein E.C."/>
            <person name="Bech P.K."/>
        </authorList>
    </citation>
    <scope>NUCLEOTIDE SEQUENCE [LARGE SCALE GENOMIC DNA]</scope>
    <source>
        <strain evidence="2">S2676</strain>
    </source>
</reference>
<comment type="caution">
    <text evidence="1">The sequence shown here is derived from an EMBL/GenBank/DDBJ whole genome shotgun (WGS) entry which is preliminary data.</text>
</comment>
<dbReference type="EMBL" id="PNCI01000114">
    <property type="protein sequence ID" value="TMP22873.1"/>
    <property type="molecule type" value="Genomic_DNA"/>
</dbReference>
<dbReference type="AlphaFoldDB" id="A0A5S3WES6"/>
<organism evidence="1 2">
    <name type="scientific">Pseudoalteromonas rubra</name>
    <dbReference type="NCBI Taxonomy" id="43658"/>
    <lineage>
        <taxon>Bacteria</taxon>
        <taxon>Pseudomonadati</taxon>
        <taxon>Pseudomonadota</taxon>
        <taxon>Gammaproteobacteria</taxon>
        <taxon>Alteromonadales</taxon>
        <taxon>Pseudoalteromonadaceae</taxon>
        <taxon>Pseudoalteromonas</taxon>
    </lineage>
</organism>
<dbReference type="OrthoDB" id="9893845at2"/>
<protein>
    <submittedName>
        <fullName evidence="1">Uncharacterized protein</fullName>
    </submittedName>
</protein>
<accession>A0A5S3WES6</accession>
<reference evidence="1 2" key="1">
    <citation type="submission" date="2018-01" db="EMBL/GenBank/DDBJ databases">
        <authorList>
            <person name="Paulsen S."/>
            <person name="Gram L.K."/>
        </authorList>
    </citation>
    <scope>NUCLEOTIDE SEQUENCE [LARGE SCALE GENOMIC DNA]</scope>
    <source>
        <strain evidence="1 2">S2676</strain>
    </source>
</reference>
<dbReference type="RefSeq" id="WP_138553595.1">
    <property type="nucleotide sequence ID" value="NZ_PNCH01000081.1"/>
</dbReference>
<proteinExistence type="predicted"/>
<name>A0A5S3WES6_9GAMM</name>
<evidence type="ECO:0000313" key="2">
    <source>
        <dbReference type="Proteomes" id="UP000310249"/>
    </source>
</evidence>